<organism evidence="3 4">
    <name type="scientific">Halalkalibacter oceani</name>
    <dbReference type="NCBI Taxonomy" id="1653776"/>
    <lineage>
        <taxon>Bacteria</taxon>
        <taxon>Bacillati</taxon>
        <taxon>Bacillota</taxon>
        <taxon>Bacilli</taxon>
        <taxon>Bacillales</taxon>
        <taxon>Bacillaceae</taxon>
        <taxon>Halalkalibacter</taxon>
    </lineage>
</organism>
<dbReference type="Proteomes" id="UP001139179">
    <property type="component" value="Unassembled WGS sequence"/>
</dbReference>
<keyword evidence="4" id="KW-1185">Reference proteome</keyword>
<dbReference type="Gene3D" id="3.10.350.10">
    <property type="entry name" value="LysM domain"/>
    <property type="match status" value="2"/>
</dbReference>
<dbReference type="InterPro" id="IPR050570">
    <property type="entry name" value="Cell_wall_metabolism_enzyme"/>
</dbReference>
<name>A0A9X2INQ5_9BACI</name>
<feature type="domain" description="LysM" evidence="2">
    <location>
        <begin position="259"/>
        <end position="302"/>
    </location>
</feature>
<dbReference type="Gene3D" id="2.70.70.10">
    <property type="entry name" value="Glucose Permease (Domain IIA)"/>
    <property type="match status" value="1"/>
</dbReference>
<dbReference type="RefSeq" id="WP_251222451.1">
    <property type="nucleotide sequence ID" value="NZ_JAMBOL010000003.1"/>
</dbReference>
<accession>A0A9X2INQ5</accession>
<dbReference type="InterPro" id="IPR036779">
    <property type="entry name" value="LysM_dom_sf"/>
</dbReference>
<reference evidence="3" key="1">
    <citation type="submission" date="2022-05" db="EMBL/GenBank/DDBJ databases">
        <title>Comparative Genomics of Spacecraft Associated Microbes.</title>
        <authorList>
            <person name="Tran M.T."/>
            <person name="Wright A."/>
            <person name="Seuylemezian A."/>
            <person name="Eisen J."/>
            <person name="Coil D."/>
        </authorList>
    </citation>
    <scope>NUCLEOTIDE SEQUENCE</scope>
    <source>
        <strain evidence="3">214.1.1</strain>
    </source>
</reference>
<dbReference type="PANTHER" id="PTHR21666">
    <property type="entry name" value="PEPTIDASE-RELATED"/>
    <property type="match status" value="1"/>
</dbReference>
<dbReference type="CDD" id="cd12797">
    <property type="entry name" value="M23_peptidase"/>
    <property type="match status" value="1"/>
</dbReference>
<protein>
    <submittedName>
        <fullName evidence="3">Peptidoglycan DD-metalloendopeptidase family protein</fullName>
    </submittedName>
</protein>
<dbReference type="SUPFAM" id="SSF54106">
    <property type="entry name" value="LysM domain"/>
    <property type="match status" value="2"/>
</dbReference>
<evidence type="ECO:0000313" key="4">
    <source>
        <dbReference type="Proteomes" id="UP001139179"/>
    </source>
</evidence>
<feature type="domain" description="LysM" evidence="2">
    <location>
        <begin position="209"/>
        <end position="252"/>
    </location>
</feature>
<gene>
    <name evidence="3" type="ORF">M3202_06085</name>
</gene>
<dbReference type="InterPro" id="IPR011055">
    <property type="entry name" value="Dup_hybrid_motif"/>
</dbReference>
<dbReference type="Pfam" id="PF01476">
    <property type="entry name" value="LysM"/>
    <property type="match status" value="2"/>
</dbReference>
<dbReference type="PANTHER" id="PTHR21666:SF290">
    <property type="entry name" value="PEPTIDASE M23 DOMAIN PROTEIN"/>
    <property type="match status" value="1"/>
</dbReference>
<dbReference type="Pfam" id="PF01551">
    <property type="entry name" value="Peptidase_M23"/>
    <property type="match status" value="1"/>
</dbReference>
<dbReference type="CDD" id="cd00118">
    <property type="entry name" value="LysM"/>
    <property type="match status" value="2"/>
</dbReference>
<keyword evidence="1" id="KW-0732">Signal</keyword>
<feature type="signal peptide" evidence="1">
    <location>
        <begin position="1"/>
        <end position="30"/>
    </location>
</feature>
<evidence type="ECO:0000313" key="3">
    <source>
        <dbReference type="EMBL" id="MCM3713647.1"/>
    </source>
</evidence>
<sequence length="304" mass="33184">MVDLIKRVCIALALAAFISMLFITSTTSFAAEYESGFSDDLIWPTVGEVTDSFGTREGKHYGIDIAAPEGTPVVSVASGTVSRSYVSHTYGQVVFIEHDNGLETVYAHLHERIVDEGEQVEEGEKIGSVGNTGRSSGNHLHFEVHHGSWNPEKSDSIDPLHVLSTDTGAMYAAIGGVFEEEEERKTVATLSIQSEHTARGEQVNDETAVYVEVESGDTLWGIASDFKVTVEHLQQWNELETDLITVGSVLVVYPERVDGAHVIEQGETLSAIAAKYELTAEQIIELNQLSSDLIYPGQLLTIKE</sequence>
<evidence type="ECO:0000259" key="2">
    <source>
        <dbReference type="PROSITE" id="PS51782"/>
    </source>
</evidence>
<dbReference type="AlphaFoldDB" id="A0A9X2INQ5"/>
<dbReference type="InterPro" id="IPR016047">
    <property type="entry name" value="M23ase_b-sheet_dom"/>
</dbReference>
<comment type="caution">
    <text evidence="3">The sequence shown here is derived from an EMBL/GenBank/DDBJ whole genome shotgun (WGS) entry which is preliminary data.</text>
</comment>
<dbReference type="SMART" id="SM00257">
    <property type="entry name" value="LysM"/>
    <property type="match status" value="2"/>
</dbReference>
<evidence type="ECO:0000256" key="1">
    <source>
        <dbReference type="SAM" id="SignalP"/>
    </source>
</evidence>
<dbReference type="EMBL" id="JAMBOL010000003">
    <property type="protein sequence ID" value="MCM3713647.1"/>
    <property type="molecule type" value="Genomic_DNA"/>
</dbReference>
<dbReference type="InterPro" id="IPR018392">
    <property type="entry name" value="LysM"/>
</dbReference>
<proteinExistence type="predicted"/>
<dbReference type="GO" id="GO:0004222">
    <property type="term" value="F:metalloendopeptidase activity"/>
    <property type="evidence" value="ECO:0007669"/>
    <property type="project" value="TreeGrafter"/>
</dbReference>
<feature type="chain" id="PRO_5040924363" evidence="1">
    <location>
        <begin position="31"/>
        <end position="304"/>
    </location>
</feature>
<dbReference type="PROSITE" id="PS51782">
    <property type="entry name" value="LYSM"/>
    <property type="match status" value="2"/>
</dbReference>
<dbReference type="SUPFAM" id="SSF51261">
    <property type="entry name" value="Duplicated hybrid motif"/>
    <property type="match status" value="1"/>
</dbReference>